<evidence type="ECO:0000256" key="2">
    <source>
        <dbReference type="ARBA" id="ARBA00022679"/>
    </source>
</evidence>
<dbReference type="Gene3D" id="3.40.1180.10">
    <property type="entry name" value="Decaprenyl diphosphate synthase-like"/>
    <property type="match status" value="1"/>
</dbReference>
<comment type="similarity">
    <text evidence="1 4">Belongs to the UPP synthase family.</text>
</comment>
<dbReference type="InterPro" id="IPR001441">
    <property type="entry name" value="UPP_synth-like"/>
</dbReference>
<dbReference type="GO" id="GO:0045547">
    <property type="term" value="F:ditrans,polycis-polyprenyl diphosphate synthase [(2E,6E)-farnesyl diphosphate specific] activity"/>
    <property type="evidence" value="ECO:0007669"/>
    <property type="project" value="UniProtKB-EC"/>
</dbReference>
<dbReference type="PANTHER" id="PTHR10291:SF43">
    <property type="entry name" value="DEHYDRODOLICHYL DIPHOSPHATE SYNTHASE COMPLEX SUBUNIT DHDDS"/>
    <property type="match status" value="1"/>
</dbReference>
<evidence type="ECO:0000313" key="6">
    <source>
        <dbReference type="Proteomes" id="UP000092462"/>
    </source>
</evidence>
<dbReference type="EnsemblMetazoa" id="PPAI000916-RA">
    <property type="protein sequence ID" value="PPAI000916-PA"/>
    <property type="gene ID" value="PPAI000916"/>
</dbReference>
<dbReference type="EMBL" id="AJVK01021552">
    <property type="status" value="NOT_ANNOTATED_CDS"/>
    <property type="molecule type" value="Genomic_DNA"/>
</dbReference>
<evidence type="ECO:0000256" key="4">
    <source>
        <dbReference type="RuleBase" id="RU363018"/>
    </source>
</evidence>
<evidence type="ECO:0000256" key="1">
    <source>
        <dbReference type="ARBA" id="ARBA00005432"/>
    </source>
</evidence>
<sequence length="212" mass="24292">MDGNRRYAKDVGIPLAMGHVEGFQMMQRIIRWLYLLQVPEVTVYAFSIENFKRPQSEIAILFSLVRNAIHHIKRHEVDYKKYNTRVKVIGRLNMLPKDIKESIVDIETKTKDNDGFRINIAVAYTSRDDIAGGIRSVCSEVQNNLLKSENISVKDIERNMLTNNCSLPEILIRTSGETRLNIKFFAVFPAEILAKSNSLGCDKNIYLLSTKQ</sequence>
<proteinExistence type="inferred from homology"/>
<dbReference type="Pfam" id="PF01255">
    <property type="entry name" value="Prenyltransf"/>
    <property type="match status" value="1"/>
</dbReference>
<keyword evidence="6" id="KW-1185">Reference proteome</keyword>
<keyword evidence="2 4" id="KW-0808">Transferase</keyword>
<dbReference type="CDD" id="cd00475">
    <property type="entry name" value="Cis_IPPS"/>
    <property type="match status" value="1"/>
</dbReference>
<dbReference type="VEuPathDB" id="VectorBase:PPAPM1_006622"/>
<protein>
    <recommendedName>
        <fullName evidence="4">Alkyl transferase</fullName>
        <ecNumber evidence="4">2.5.1.-</ecNumber>
    </recommendedName>
</protein>
<dbReference type="VEuPathDB" id="VectorBase:PPAI000916"/>
<dbReference type="EC" id="2.5.1.-" evidence="4"/>
<evidence type="ECO:0000256" key="3">
    <source>
        <dbReference type="ARBA" id="ARBA00047353"/>
    </source>
</evidence>
<accession>A0A1B0D0P4</accession>
<evidence type="ECO:0000313" key="5">
    <source>
        <dbReference type="EnsemblMetazoa" id="PPAI000916-PA"/>
    </source>
</evidence>
<dbReference type="Proteomes" id="UP000092462">
    <property type="component" value="Unassembled WGS sequence"/>
</dbReference>
<dbReference type="NCBIfam" id="TIGR00055">
    <property type="entry name" value="uppS"/>
    <property type="match status" value="1"/>
</dbReference>
<dbReference type="AlphaFoldDB" id="A0A1B0D0P4"/>
<dbReference type="PANTHER" id="PTHR10291">
    <property type="entry name" value="DEHYDRODOLICHYL DIPHOSPHATE SYNTHASE FAMILY MEMBER"/>
    <property type="match status" value="1"/>
</dbReference>
<dbReference type="SUPFAM" id="SSF64005">
    <property type="entry name" value="Undecaprenyl diphosphate synthase"/>
    <property type="match status" value="1"/>
</dbReference>
<reference evidence="5" key="1">
    <citation type="submission" date="2022-08" db="UniProtKB">
        <authorList>
            <consortium name="EnsemblMetazoa"/>
        </authorList>
    </citation>
    <scope>IDENTIFICATION</scope>
    <source>
        <strain evidence="5">Israel</strain>
    </source>
</reference>
<dbReference type="GO" id="GO:0005783">
    <property type="term" value="C:endoplasmic reticulum"/>
    <property type="evidence" value="ECO:0007669"/>
    <property type="project" value="TreeGrafter"/>
</dbReference>
<name>A0A1B0D0P4_PHLPP</name>
<dbReference type="InterPro" id="IPR036424">
    <property type="entry name" value="UPP_synth-like_sf"/>
</dbReference>
<organism evidence="5 6">
    <name type="scientific">Phlebotomus papatasi</name>
    <name type="common">Sandfly</name>
    <dbReference type="NCBI Taxonomy" id="29031"/>
    <lineage>
        <taxon>Eukaryota</taxon>
        <taxon>Metazoa</taxon>
        <taxon>Ecdysozoa</taxon>
        <taxon>Arthropoda</taxon>
        <taxon>Hexapoda</taxon>
        <taxon>Insecta</taxon>
        <taxon>Pterygota</taxon>
        <taxon>Neoptera</taxon>
        <taxon>Endopterygota</taxon>
        <taxon>Diptera</taxon>
        <taxon>Nematocera</taxon>
        <taxon>Psychodoidea</taxon>
        <taxon>Psychodidae</taxon>
        <taxon>Phlebotomus</taxon>
        <taxon>Phlebotomus</taxon>
    </lineage>
</organism>
<comment type="catalytic activity">
    <reaction evidence="3">
        <text>n isopentenyl diphosphate + (2E,6E)-farnesyl diphosphate = a di-trans,poly-cis-polyprenyl diphosphate + n diphosphate</text>
        <dbReference type="Rhea" id="RHEA:53008"/>
        <dbReference type="Rhea" id="RHEA-COMP:19494"/>
        <dbReference type="ChEBI" id="CHEBI:33019"/>
        <dbReference type="ChEBI" id="CHEBI:128769"/>
        <dbReference type="ChEBI" id="CHEBI:136960"/>
        <dbReference type="ChEBI" id="CHEBI:175763"/>
        <dbReference type="EC" id="2.5.1.87"/>
    </reaction>
</comment>
<dbReference type="GO" id="GO:0016094">
    <property type="term" value="P:polyprenol biosynthetic process"/>
    <property type="evidence" value="ECO:0007669"/>
    <property type="project" value="TreeGrafter"/>
</dbReference>